<keyword evidence="7 10" id="KW-0496">Mitochondrion</keyword>
<evidence type="ECO:0000313" key="11">
    <source>
        <dbReference type="EMBL" id="VDK87970.1"/>
    </source>
</evidence>
<keyword evidence="8 10" id="KW-0472">Membrane</keyword>
<dbReference type="NCBIfam" id="TIGR00798">
    <property type="entry name" value="mtc"/>
    <property type="match status" value="1"/>
</dbReference>
<dbReference type="PANTHER" id="PTHR11153">
    <property type="entry name" value="SIDEROFLEXIN"/>
    <property type="match status" value="1"/>
</dbReference>
<evidence type="ECO:0000313" key="12">
    <source>
        <dbReference type="Proteomes" id="UP000277928"/>
    </source>
</evidence>
<comment type="subcellular location">
    <subcellularLocation>
        <location evidence="1 10">Mitochondrion membrane</location>
        <topology evidence="1 10">Multi-pass membrane protein</topology>
    </subcellularLocation>
</comment>
<evidence type="ECO:0000256" key="9">
    <source>
        <dbReference type="ARBA" id="ARBA00036416"/>
    </source>
</evidence>
<feature type="transmembrane region" description="Helical" evidence="10">
    <location>
        <begin position="173"/>
        <end position="195"/>
    </location>
</feature>
<protein>
    <recommendedName>
        <fullName evidence="10">Sidoreflexin</fullName>
    </recommendedName>
</protein>
<evidence type="ECO:0000256" key="6">
    <source>
        <dbReference type="ARBA" id="ARBA00022989"/>
    </source>
</evidence>
<evidence type="ECO:0000256" key="8">
    <source>
        <dbReference type="ARBA" id="ARBA00023136"/>
    </source>
</evidence>
<dbReference type="AlphaFoldDB" id="A0A3P6U912"/>
<dbReference type="InterPro" id="IPR004686">
    <property type="entry name" value="Mtc"/>
</dbReference>
<keyword evidence="5" id="KW-0029">Amino-acid transport</keyword>
<evidence type="ECO:0000256" key="10">
    <source>
        <dbReference type="RuleBase" id="RU362000"/>
    </source>
</evidence>
<sequence length="348" mass="38694">MLKCLSGLKDPFWQVNLVCIVVTMSELVSQMKHPPDISKPRWDQSTFKGRAHHFFVTTNPLNLFISGKQLEEARRIVLDYKNGQKVPENLTVDELWHAKHVFDSAYHPTTNELMILPGRMSCQVPGNMFLTGGMLSFYKSSSAVIFWQWLNQSFNAVVNYTNRSGDSVSNKTLLTSYLCATGGAVTAALGLNSVVKSMPPLVGRLVPFCAVAIANSINIPLMRSKELVEGIAISDENGNKVGTSKKVARIAIANVTISRIGMASPSFFCIPLLMNQIVKTSWYQKRPWVSVPIQTLMAGFILTFATPLCCAIFPQISSIETKHLEPEVQNEISKLHNPPERVYYNKGL</sequence>
<evidence type="ECO:0000256" key="7">
    <source>
        <dbReference type="ARBA" id="ARBA00023128"/>
    </source>
</evidence>
<evidence type="ECO:0000256" key="3">
    <source>
        <dbReference type="ARBA" id="ARBA00022448"/>
    </source>
</evidence>
<feature type="transmembrane region" description="Helical" evidence="10">
    <location>
        <begin position="250"/>
        <end position="273"/>
    </location>
</feature>
<dbReference type="EMBL" id="UYRX01001063">
    <property type="protein sequence ID" value="VDK87970.1"/>
    <property type="molecule type" value="Genomic_DNA"/>
</dbReference>
<evidence type="ECO:0000256" key="4">
    <source>
        <dbReference type="ARBA" id="ARBA00022692"/>
    </source>
</evidence>
<comment type="caution">
    <text evidence="10">Lacks conserved residue(s) required for the propagation of feature annotation.</text>
</comment>
<comment type="catalytic activity">
    <reaction evidence="9">
        <text>L-serine(in) = L-serine(out)</text>
        <dbReference type="Rhea" id="RHEA:35031"/>
        <dbReference type="ChEBI" id="CHEBI:33384"/>
    </reaction>
</comment>
<dbReference type="GO" id="GO:0015075">
    <property type="term" value="F:monoatomic ion transmembrane transporter activity"/>
    <property type="evidence" value="ECO:0007669"/>
    <property type="project" value="InterPro"/>
</dbReference>
<keyword evidence="12" id="KW-1185">Reference proteome</keyword>
<keyword evidence="6 10" id="KW-1133">Transmembrane helix</keyword>
<dbReference type="GO" id="GO:0140300">
    <property type="term" value="P:serine import into mitochondrion"/>
    <property type="evidence" value="ECO:0007669"/>
    <property type="project" value="TreeGrafter"/>
</dbReference>
<dbReference type="Pfam" id="PF03820">
    <property type="entry name" value="SFXNs"/>
    <property type="match status" value="1"/>
</dbReference>
<reference evidence="11 12" key="1">
    <citation type="submission" date="2018-08" db="EMBL/GenBank/DDBJ databases">
        <authorList>
            <person name="Laetsch R D."/>
            <person name="Stevens L."/>
            <person name="Kumar S."/>
            <person name="Blaxter L. M."/>
        </authorList>
    </citation>
    <scope>NUCLEOTIDE SEQUENCE [LARGE SCALE GENOMIC DNA]</scope>
</reference>
<dbReference type="STRING" id="42156.A0A3P6U912"/>
<dbReference type="OMA" id="GRVRHCA"/>
<keyword evidence="3" id="KW-0813">Transport</keyword>
<feature type="transmembrane region" description="Helical" evidence="10">
    <location>
        <begin position="293"/>
        <end position="313"/>
    </location>
</feature>
<evidence type="ECO:0000256" key="2">
    <source>
        <dbReference type="ARBA" id="ARBA00005974"/>
    </source>
</evidence>
<accession>A0A3P6U912</accession>
<name>A0A3P6U912_LITSI</name>
<dbReference type="PANTHER" id="PTHR11153:SF20">
    <property type="entry name" value="SIDEROFLEXIN-3"/>
    <property type="match status" value="1"/>
</dbReference>
<dbReference type="GO" id="GO:0005743">
    <property type="term" value="C:mitochondrial inner membrane"/>
    <property type="evidence" value="ECO:0007669"/>
    <property type="project" value="TreeGrafter"/>
</dbReference>
<dbReference type="OrthoDB" id="6608471at2759"/>
<keyword evidence="4 10" id="KW-0812">Transmembrane</keyword>
<dbReference type="Proteomes" id="UP000277928">
    <property type="component" value="Unassembled WGS sequence"/>
</dbReference>
<comment type="similarity">
    <text evidence="2 10">Belongs to the sideroflexin family.</text>
</comment>
<proteinExistence type="inferred from homology"/>
<evidence type="ECO:0000256" key="1">
    <source>
        <dbReference type="ARBA" id="ARBA00004225"/>
    </source>
</evidence>
<evidence type="ECO:0000256" key="5">
    <source>
        <dbReference type="ARBA" id="ARBA00022970"/>
    </source>
</evidence>
<gene>
    <name evidence="11" type="ORF">NLS_LOCUS8431</name>
</gene>
<organism evidence="11 12">
    <name type="scientific">Litomosoides sigmodontis</name>
    <name type="common">Filarial nematode worm</name>
    <dbReference type="NCBI Taxonomy" id="42156"/>
    <lineage>
        <taxon>Eukaryota</taxon>
        <taxon>Metazoa</taxon>
        <taxon>Ecdysozoa</taxon>
        <taxon>Nematoda</taxon>
        <taxon>Chromadorea</taxon>
        <taxon>Rhabditida</taxon>
        <taxon>Spirurina</taxon>
        <taxon>Spiruromorpha</taxon>
        <taxon>Filarioidea</taxon>
        <taxon>Onchocercidae</taxon>
        <taxon>Litomosoides</taxon>
    </lineage>
</organism>